<dbReference type="GO" id="GO:0005262">
    <property type="term" value="F:calcium channel activity"/>
    <property type="evidence" value="ECO:0007669"/>
    <property type="project" value="TreeGrafter"/>
</dbReference>
<feature type="domain" description="Polycystin cation channel PKD1/PKD2" evidence="7">
    <location>
        <begin position="325"/>
        <end position="447"/>
    </location>
</feature>
<dbReference type="GO" id="GO:0050982">
    <property type="term" value="P:detection of mechanical stimulus"/>
    <property type="evidence" value="ECO:0007669"/>
    <property type="project" value="TreeGrafter"/>
</dbReference>
<evidence type="ECO:0000256" key="6">
    <source>
        <dbReference type="SAM" id="Phobius"/>
    </source>
</evidence>
<dbReference type="GO" id="GO:0016020">
    <property type="term" value="C:membrane"/>
    <property type="evidence" value="ECO:0007669"/>
    <property type="project" value="UniProtKB-SubCell"/>
</dbReference>
<keyword evidence="10" id="KW-1185">Reference proteome</keyword>
<keyword evidence="5 6" id="KW-0472">Membrane</keyword>
<feature type="transmembrane region" description="Helical" evidence="6">
    <location>
        <begin position="365"/>
        <end position="387"/>
    </location>
</feature>
<dbReference type="InterPro" id="IPR051223">
    <property type="entry name" value="Polycystin"/>
</dbReference>
<dbReference type="InterPro" id="IPR013122">
    <property type="entry name" value="PKD1_2_channel"/>
</dbReference>
<dbReference type="EMBL" id="CAJPEX010000581">
    <property type="protein sequence ID" value="CAG0916393.1"/>
    <property type="molecule type" value="Genomic_DNA"/>
</dbReference>
<sequence>MAWVLSAIFKSETNVDDSAEDEEDTRLDYNEEFIEKTAATRKKKRTIAFKPLDPEALELVKKERLKEKMLWAVLKEVLFYTLYLSTLYIISVSNRDPSAYLMKDHLVATLIRPGRQDYAADQSPLIFEIMQIQTENDFWNWTHNVVIQETRAQNWYNGDAAYGLRGFLNDRNSRMMGYAILRQVRSQPNTCVIPVGMRKQNITSCAYYSEYIHEERGDFCTKWRRRASYIPDEECGWDEFSYKNSAELKSFPIVGKLDGYGGGGYVVKLQGRAEELSEKLKDLQQAEWTDHLTRAIFLEFSIYNANGPPPVLPSWRFDGIRLLQYHTTGGFVVILAEALFCIFTIYFTVVLLRGICKGKMAYLRLYWTMWECIQITLSYAAIGLYVYRYMLTQDVLEVFEKTYGNGYIRMQRVGLIDESLGYVIGILVFMGTITYLKLLRTHLQVTQAALPPVTAATWDETVVAAVDENGGVALEDLETTLGIIGTTNTVKPNAQVEINPVNPQSSEEDRKNVGDFSGKVDKMLDHINTIYFNGEIDIHNKSWLKKMASKQAK</sequence>
<dbReference type="Proteomes" id="UP000678499">
    <property type="component" value="Unassembled WGS sequence"/>
</dbReference>
<evidence type="ECO:0000256" key="5">
    <source>
        <dbReference type="ARBA" id="ARBA00023136"/>
    </source>
</evidence>
<keyword evidence="3 6" id="KW-0812">Transmembrane</keyword>
<reference evidence="9" key="1">
    <citation type="submission" date="2020-11" db="EMBL/GenBank/DDBJ databases">
        <authorList>
            <person name="Tran Van P."/>
        </authorList>
    </citation>
    <scope>NUCLEOTIDE SEQUENCE</scope>
</reference>
<organism evidence="9">
    <name type="scientific">Notodromas monacha</name>
    <dbReference type="NCBI Taxonomy" id="399045"/>
    <lineage>
        <taxon>Eukaryota</taxon>
        <taxon>Metazoa</taxon>
        <taxon>Ecdysozoa</taxon>
        <taxon>Arthropoda</taxon>
        <taxon>Crustacea</taxon>
        <taxon>Oligostraca</taxon>
        <taxon>Ostracoda</taxon>
        <taxon>Podocopa</taxon>
        <taxon>Podocopida</taxon>
        <taxon>Cypridocopina</taxon>
        <taxon>Cypridoidea</taxon>
        <taxon>Cyprididae</taxon>
        <taxon>Notodromas</taxon>
    </lineage>
</organism>
<evidence type="ECO:0000259" key="8">
    <source>
        <dbReference type="Pfam" id="PF20519"/>
    </source>
</evidence>
<dbReference type="PANTHER" id="PTHR10877">
    <property type="entry name" value="POLYCYSTIN FAMILY MEMBER"/>
    <property type="match status" value="1"/>
</dbReference>
<dbReference type="PANTHER" id="PTHR10877:SF150">
    <property type="entry name" value="REJ DOMAIN-CONTAINING PROTEIN"/>
    <property type="match status" value="1"/>
</dbReference>
<dbReference type="Pfam" id="PF08016">
    <property type="entry name" value="PKD_channel"/>
    <property type="match status" value="1"/>
</dbReference>
<feature type="domain" description="Polycystin" evidence="8">
    <location>
        <begin position="131"/>
        <end position="306"/>
    </location>
</feature>
<evidence type="ECO:0008006" key="11">
    <source>
        <dbReference type="Google" id="ProtNLM"/>
    </source>
</evidence>
<accession>A0A7R9BLL0</accession>
<evidence type="ECO:0000313" key="10">
    <source>
        <dbReference type="Proteomes" id="UP000678499"/>
    </source>
</evidence>
<name>A0A7R9BLL0_9CRUS</name>
<evidence type="ECO:0000259" key="7">
    <source>
        <dbReference type="Pfam" id="PF08016"/>
    </source>
</evidence>
<evidence type="ECO:0000256" key="2">
    <source>
        <dbReference type="ARBA" id="ARBA00007200"/>
    </source>
</evidence>
<evidence type="ECO:0000256" key="3">
    <source>
        <dbReference type="ARBA" id="ARBA00022692"/>
    </source>
</evidence>
<comment type="subcellular location">
    <subcellularLocation>
        <location evidence="1">Membrane</location>
        <topology evidence="1">Multi-pass membrane protein</topology>
    </subcellularLocation>
</comment>
<keyword evidence="4 6" id="KW-1133">Transmembrane helix</keyword>
<gene>
    <name evidence="9" type="ORF">NMOB1V02_LOCUS4013</name>
</gene>
<evidence type="ECO:0000313" key="9">
    <source>
        <dbReference type="EMBL" id="CAD7276241.1"/>
    </source>
</evidence>
<evidence type="ECO:0000256" key="1">
    <source>
        <dbReference type="ARBA" id="ARBA00004141"/>
    </source>
</evidence>
<evidence type="ECO:0000256" key="4">
    <source>
        <dbReference type="ARBA" id="ARBA00022989"/>
    </source>
</evidence>
<dbReference type="InterPro" id="IPR046791">
    <property type="entry name" value="Polycystin_dom"/>
</dbReference>
<feature type="transmembrane region" description="Helical" evidence="6">
    <location>
        <begin position="69"/>
        <end position="90"/>
    </location>
</feature>
<feature type="transmembrane region" description="Helical" evidence="6">
    <location>
        <begin position="419"/>
        <end position="438"/>
    </location>
</feature>
<proteinExistence type="inferred from homology"/>
<dbReference type="EMBL" id="OA882618">
    <property type="protein sequence ID" value="CAD7276241.1"/>
    <property type="molecule type" value="Genomic_DNA"/>
</dbReference>
<dbReference type="Pfam" id="PF20519">
    <property type="entry name" value="Polycystin_dom"/>
    <property type="match status" value="1"/>
</dbReference>
<dbReference type="AlphaFoldDB" id="A0A7R9BLL0"/>
<feature type="transmembrane region" description="Helical" evidence="6">
    <location>
        <begin position="331"/>
        <end position="353"/>
    </location>
</feature>
<dbReference type="OrthoDB" id="444119at2759"/>
<comment type="similarity">
    <text evidence="2">Belongs to the polycystin family.</text>
</comment>
<protein>
    <recommendedName>
        <fullName evidence="11">Polycystin-2</fullName>
    </recommendedName>
</protein>